<dbReference type="AlphaFoldDB" id="A0AA86SY19"/>
<dbReference type="GO" id="GO:0004674">
    <property type="term" value="F:protein serine/threonine kinase activity"/>
    <property type="evidence" value="ECO:0007669"/>
    <property type="project" value="InterPro"/>
</dbReference>
<dbReference type="PANTHER" id="PTHR37079">
    <property type="entry name" value="SERINE/THREONINE-PROTEIN KINASE ATM"/>
    <property type="match status" value="1"/>
</dbReference>
<name>A0AA86SY19_9FABA</name>
<dbReference type="PANTHER" id="PTHR37079:SF4">
    <property type="entry name" value="SERINE_THREONINE-PROTEIN KINASE ATM"/>
    <property type="match status" value="1"/>
</dbReference>
<dbReference type="EMBL" id="OY731406">
    <property type="protein sequence ID" value="CAJ1975133.1"/>
    <property type="molecule type" value="Genomic_DNA"/>
</dbReference>
<gene>
    <name evidence="1" type="ORF">AYBTSS11_LOCUS27230</name>
</gene>
<sequence>MAKVTSRDIQEIVEKLSSDKVKAREEGVKLLNTWLEGERSYNFCKFIALNTAKLRPDEIPHTETWPFLVSLLIKSASAEISSSKRRNPKMIYAKTLRIVVQRAEDAKCPGQLEELSSVVKLLFNHVWDVLSNVPSFQSEYGIILRHLLDESKISRKLVDCINTYLLNDGPNLGSQFLEIHNAMQQFVFRSWLTTHDRVLKDSLVFYARIQLSLTRGSADRCLLVEQLLDVICKDLDQGSTSSTSMLRGDGNKDDKLGALSSSQCGLVELAAVLFYRFPSLILLEWLGTLHSYVIGTIYVAENTCLIPCVRKLVEPAKVVAVQACLNTTRSSLSEKRLKRESAAVVLREALMEGKWLCITVAKSDMDLCCRNAAFCSLIRNFHSRICKDLFLYWFEGICTSFERIMNSSNVDRIYDGLLWTMRTSILKEFARTFFYSIASKFKDGDISSVIFYL</sequence>
<protein>
    <recommendedName>
        <fullName evidence="3">Serine/threonine-protein kinase ATM</fullName>
    </recommendedName>
</protein>
<accession>A0AA86SY19</accession>
<proteinExistence type="predicted"/>
<dbReference type="Gramene" id="rna-AYBTSS11_LOCUS27230">
    <property type="protein sequence ID" value="CAJ1975133.1"/>
    <property type="gene ID" value="gene-AYBTSS11_LOCUS27230"/>
</dbReference>
<keyword evidence="2" id="KW-1185">Reference proteome</keyword>
<dbReference type="InterPro" id="IPR038980">
    <property type="entry name" value="ATM_plant"/>
</dbReference>
<evidence type="ECO:0000313" key="2">
    <source>
        <dbReference type="Proteomes" id="UP001189624"/>
    </source>
</evidence>
<evidence type="ECO:0000313" key="1">
    <source>
        <dbReference type="EMBL" id="CAJ1975133.1"/>
    </source>
</evidence>
<evidence type="ECO:0008006" key="3">
    <source>
        <dbReference type="Google" id="ProtNLM"/>
    </source>
</evidence>
<dbReference type="Proteomes" id="UP001189624">
    <property type="component" value="Chromosome 9"/>
</dbReference>
<reference evidence="1" key="1">
    <citation type="submission" date="2023-10" db="EMBL/GenBank/DDBJ databases">
        <authorList>
            <person name="Domelevo Entfellner J.-B."/>
        </authorList>
    </citation>
    <scope>NUCLEOTIDE SEQUENCE</scope>
</reference>
<dbReference type="GO" id="GO:0006974">
    <property type="term" value="P:DNA damage response"/>
    <property type="evidence" value="ECO:0007669"/>
    <property type="project" value="InterPro"/>
</dbReference>
<organism evidence="1 2">
    <name type="scientific">Sphenostylis stenocarpa</name>
    <dbReference type="NCBI Taxonomy" id="92480"/>
    <lineage>
        <taxon>Eukaryota</taxon>
        <taxon>Viridiplantae</taxon>
        <taxon>Streptophyta</taxon>
        <taxon>Embryophyta</taxon>
        <taxon>Tracheophyta</taxon>
        <taxon>Spermatophyta</taxon>
        <taxon>Magnoliopsida</taxon>
        <taxon>eudicotyledons</taxon>
        <taxon>Gunneridae</taxon>
        <taxon>Pentapetalae</taxon>
        <taxon>rosids</taxon>
        <taxon>fabids</taxon>
        <taxon>Fabales</taxon>
        <taxon>Fabaceae</taxon>
        <taxon>Papilionoideae</taxon>
        <taxon>50 kb inversion clade</taxon>
        <taxon>NPAAA clade</taxon>
        <taxon>indigoferoid/millettioid clade</taxon>
        <taxon>Phaseoleae</taxon>
        <taxon>Sphenostylis</taxon>
    </lineage>
</organism>